<dbReference type="OrthoDB" id="420187at2759"/>
<dbReference type="STRING" id="1287681.M7TKY3"/>
<sequence length="762" mass="86830">MDVDEFYNLLFDRWEAQMPSEGAKKTLRSYYGGHLVQQVKSKECEHISERMEPFSAIQCDIKGKTTLEESLQAYVDGEIMEGENKYKCSECDRHVDAVKRACLKDIPDNLIFHLKRFDFNLKTLQRSKINDYFAFPAKIDMQPYTIEHLSGIDSSESDVFELVGVLVHSGTAETGHYYSFIRERPNLSDKEPWVEFNDDMVTPWDPSSIESACFGGADFRPHFDAGGAYDKVYSAYMLFYQRSSAVKKEKELLQRSGQSGPLRCDLPSHLEAQVKEENWGIVQRHCLHDQSHIPFVHKILSHKNPEPTIRQETAYMLIAAISNIKVNFPDEYGIPDGQGDDDIRLLGQEDTIIMQTVDMFTKLWDTFHNTLRSWPEYFGTLTAFAQLGQFEAAALLDYDFLAKPLLIISADPTLDLSFQYAKMLTTMTRRMATRPPNYENIINLIDALLDVMDPKFNQSLFVEQSNGRFTLASEGTIPFSVNEVNLLHKEWGRNQANIFIEKLIQLDQNPIKTDSIVRRIMGLSPLMTRSVFTTLKIGITGQIVTYLITPYLRAAVTFCRNCAEPDLVRLLIRHISLQCRVIQNAEGRSFFEFQRDVFDEHAGATSESVEIQSLETLSEWAPGLLGYLDRTISGEVEAFIQEKLLRHGPSPAFGESNGGLERSRAMNQAARQLAISCLEYLRDTYVSRSAQAARETVLPLDKVIKVCEPYFNLEDDVDEDLSIRFQGLRDVLESMSRLIVDELEEDGSGRWSDSSTGTLDYN</sequence>
<dbReference type="InterPro" id="IPR028889">
    <property type="entry name" value="USP"/>
</dbReference>
<evidence type="ECO:0000313" key="2">
    <source>
        <dbReference type="EMBL" id="EMR70596.1"/>
    </source>
</evidence>
<dbReference type="PROSITE" id="PS00973">
    <property type="entry name" value="USP_2"/>
    <property type="match status" value="1"/>
</dbReference>
<reference evidence="3" key="1">
    <citation type="journal article" date="2013" name="Genome Announc.">
        <title>Draft genome sequence of the grapevine dieback fungus Eutypa lata UCR-EL1.</title>
        <authorList>
            <person name="Blanco-Ulate B."/>
            <person name="Rolshausen P.E."/>
            <person name="Cantu D."/>
        </authorList>
    </citation>
    <scope>NUCLEOTIDE SEQUENCE [LARGE SCALE GENOMIC DNA]</scope>
    <source>
        <strain evidence="3">UCR-EL1</strain>
    </source>
</reference>
<evidence type="ECO:0000313" key="3">
    <source>
        <dbReference type="Proteomes" id="UP000012174"/>
    </source>
</evidence>
<dbReference type="AlphaFoldDB" id="M7TKY3"/>
<dbReference type="GO" id="GO:0005829">
    <property type="term" value="C:cytosol"/>
    <property type="evidence" value="ECO:0007669"/>
    <property type="project" value="TreeGrafter"/>
</dbReference>
<dbReference type="PROSITE" id="PS50235">
    <property type="entry name" value="USP_3"/>
    <property type="match status" value="1"/>
</dbReference>
<dbReference type="Pfam" id="PF12030">
    <property type="entry name" value="DUF3517"/>
    <property type="match status" value="1"/>
</dbReference>
<dbReference type="SUPFAM" id="SSF54001">
    <property type="entry name" value="Cysteine proteinases"/>
    <property type="match status" value="1"/>
</dbReference>
<evidence type="ECO:0000259" key="1">
    <source>
        <dbReference type="PROSITE" id="PS50235"/>
    </source>
</evidence>
<accession>M7TKY3</accession>
<dbReference type="OMA" id="GRNQANI"/>
<proteinExistence type="predicted"/>
<dbReference type="InterPro" id="IPR018200">
    <property type="entry name" value="USP_CS"/>
</dbReference>
<feature type="domain" description="USP" evidence="1">
    <location>
        <begin position="1"/>
        <end position="243"/>
    </location>
</feature>
<dbReference type="PANTHER" id="PTHR24006:SF827">
    <property type="entry name" value="UBIQUITIN CARBOXYL-TERMINAL HYDROLASE 34"/>
    <property type="match status" value="1"/>
</dbReference>
<protein>
    <submittedName>
        <fullName evidence="2">Putative ubiquitin carboxyl-terminal hydrolase protein</fullName>
    </submittedName>
</protein>
<dbReference type="GO" id="GO:0016579">
    <property type="term" value="P:protein deubiquitination"/>
    <property type="evidence" value="ECO:0007669"/>
    <property type="project" value="InterPro"/>
</dbReference>
<dbReference type="KEGG" id="ela:UCREL1_2372"/>
<dbReference type="InterPro" id="IPR038765">
    <property type="entry name" value="Papain-like_cys_pep_sf"/>
</dbReference>
<dbReference type="PANTHER" id="PTHR24006">
    <property type="entry name" value="UBIQUITIN CARBOXYL-TERMINAL HYDROLASE"/>
    <property type="match status" value="1"/>
</dbReference>
<dbReference type="InterPro" id="IPR021905">
    <property type="entry name" value="DUF3517"/>
</dbReference>
<dbReference type="Gene3D" id="3.90.70.10">
    <property type="entry name" value="Cysteine proteinases"/>
    <property type="match status" value="1"/>
</dbReference>
<dbReference type="GO" id="GO:0005634">
    <property type="term" value="C:nucleus"/>
    <property type="evidence" value="ECO:0007669"/>
    <property type="project" value="TreeGrafter"/>
</dbReference>
<keyword evidence="3" id="KW-1185">Reference proteome</keyword>
<dbReference type="eggNOG" id="KOG1866">
    <property type="taxonomic scope" value="Eukaryota"/>
</dbReference>
<dbReference type="EMBL" id="KB705830">
    <property type="protein sequence ID" value="EMR70596.1"/>
    <property type="molecule type" value="Genomic_DNA"/>
</dbReference>
<gene>
    <name evidence="2" type="ORF">UCREL1_2372</name>
</gene>
<dbReference type="GO" id="GO:0004843">
    <property type="term" value="F:cysteine-type deubiquitinase activity"/>
    <property type="evidence" value="ECO:0007669"/>
    <property type="project" value="InterPro"/>
</dbReference>
<keyword evidence="2" id="KW-0378">Hydrolase</keyword>
<dbReference type="InterPro" id="IPR050164">
    <property type="entry name" value="Peptidase_C19"/>
</dbReference>
<dbReference type="Pfam" id="PF00443">
    <property type="entry name" value="UCH"/>
    <property type="match status" value="1"/>
</dbReference>
<organism evidence="2 3">
    <name type="scientific">Eutypa lata (strain UCR-EL1)</name>
    <name type="common">Grapevine dieback disease fungus</name>
    <name type="synonym">Eutypa armeniacae</name>
    <dbReference type="NCBI Taxonomy" id="1287681"/>
    <lineage>
        <taxon>Eukaryota</taxon>
        <taxon>Fungi</taxon>
        <taxon>Dikarya</taxon>
        <taxon>Ascomycota</taxon>
        <taxon>Pezizomycotina</taxon>
        <taxon>Sordariomycetes</taxon>
        <taxon>Xylariomycetidae</taxon>
        <taxon>Xylariales</taxon>
        <taxon>Diatrypaceae</taxon>
        <taxon>Eutypa</taxon>
    </lineage>
</organism>
<dbReference type="InterPro" id="IPR001394">
    <property type="entry name" value="Peptidase_C19_UCH"/>
</dbReference>
<dbReference type="Proteomes" id="UP000012174">
    <property type="component" value="Unassembled WGS sequence"/>
</dbReference>
<dbReference type="HOGENOM" id="CLU_023259_0_0_1"/>
<name>M7TKY3_EUTLA</name>